<keyword evidence="6 8" id="KW-1133">Transmembrane helix</keyword>
<dbReference type="PANTHER" id="PTHR34702">
    <property type="entry name" value="NA(+)/H(+) ANTIPORTER SUBUNIT F1"/>
    <property type="match status" value="1"/>
</dbReference>
<keyword evidence="7 8" id="KW-0472">Membrane</keyword>
<keyword evidence="3" id="KW-0813">Transport</keyword>
<feature type="transmembrane region" description="Helical" evidence="8">
    <location>
        <begin position="63"/>
        <end position="86"/>
    </location>
</feature>
<comment type="caution">
    <text evidence="9">The sequence shown here is derived from an EMBL/GenBank/DDBJ whole genome shotgun (WGS) entry which is preliminary data.</text>
</comment>
<dbReference type="GO" id="GO:0015385">
    <property type="term" value="F:sodium:proton antiporter activity"/>
    <property type="evidence" value="ECO:0007669"/>
    <property type="project" value="TreeGrafter"/>
</dbReference>
<protein>
    <submittedName>
        <fullName evidence="9">Cation:proton antiporter</fullName>
    </submittedName>
</protein>
<dbReference type="Proteomes" id="UP000230790">
    <property type="component" value="Unassembled WGS sequence"/>
</dbReference>
<feature type="transmembrane region" description="Helical" evidence="8">
    <location>
        <begin position="6"/>
        <end position="25"/>
    </location>
</feature>
<comment type="similarity">
    <text evidence="2">Belongs to the CPA3 antiporters (TC 2.A.63) subunit F family.</text>
</comment>
<name>A0A2M8QCC6_9CHLR</name>
<comment type="subcellular location">
    <subcellularLocation>
        <location evidence="1">Cell membrane</location>
        <topology evidence="1">Multi-pass membrane protein</topology>
    </subcellularLocation>
</comment>
<dbReference type="GO" id="GO:0005886">
    <property type="term" value="C:plasma membrane"/>
    <property type="evidence" value="ECO:0007669"/>
    <property type="project" value="UniProtKB-SubCell"/>
</dbReference>
<reference evidence="9 10" key="1">
    <citation type="submission" date="2017-11" db="EMBL/GenBank/DDBJ databases">
        <title>Evolution of Phototrophy in the Chloroflexi Phylum Driven by Horizontal Gene Transfer.</title>
        <authorList>
            <person name="Ward L.M."/>
            <person name="Hemp J."/>
            <person name="Shih P.M."/>
            <person name="Mcglynn S.E."/>
            <person name="Fischer W."/>
        </authorList>
    </citation>
    <scope>NUCLEOTIDE SEQUENCE [LARGE SCALE GENOMIC DNA]</scope>
    <source>
        <strain evidence="9">JP3_7</strain>
    </source>
</reference>
<evidence type="ECO:0000256" key="8">
    <source>
        <dbReference type="SAM" id="Phobius"/>
    </source>
</evidence>
<keyword evidence="5 8" id="KW-0812">Transmembrane</keyword>
<evidence type="ECO:0000313" key="10">
    <source>
        <dbReference type="Proteomes" id="UP000230790"/>
    </source>
</evidence>
<dbReference type="EMBL" id="PGTN01000048">
    <property type="protein sequence ID" value="PJF47459.1"/>
    <property type="molecule type" value="Genomic_DNA"/>
</dbReference>
<evidence type="ECO:0000256" key="1">
    <source>
        <dbReference type="ARBA" id="ARBA00004651"/>
    </source>
</evidence>
<evidence type="ECO:0000256" key="5">
    <source>
        <dbReference type="ARBA" id="ARBA00022692"/>
    </source>
</evidence>
<dbReference type="AlphaFoldDB" id="A0A2M8QCC6"/>
<dbReference type="PANTHER" id="PTHR34702:SF1">
    <property type="entry name" value="NA(+)_H(+) ANTIPORTER SUBUNIT F"/>
    <property type="match status" value="1"/>
</dbReference>
<proteinExistence type="inferred from homology"/>
<sequence>MRETFMLVAVVSLVIHVAMIFIAVQRVWRGETVMDRIVAADVIATLVLAIFVLLALLNDNPRYMDLALGASAISYVGTIALARYIANRQMF</sequence>
<dbReference type="InterPro" id="IPR007208">
    <property type="entry name" value="MrpF/PhaF-like"/>
</dbReference>
<evidence type="ECO:0000313" key="9">
    <source>
        <dbReference type="EMBL" id="PJF47459.1"/>
    </source>
</evidence>
<feature type="transmembrane region" description="Helical" evidence="8">
    <location>
        <begin position="37"/>
        <end position="57"/>
    </location>
</feature>
<gene>
    <name evidence="9" type="ORF">CUN48_08620</name>
</gene>
<evidence type="ECO:0000256" key="7">
    <source>
        <dbReference type="ARBA" id="ARBA00023136"/>
    </source>
</evidence>
<dbReference type="Pfam" id="PF04066">
    <property type="entry name" value="MrpF_PhaF"/>
    <property type="match status" value="1"/>
</dbReference>
<evidence type="ECO:0000256" key="6">
    <source>
        <dbReference type="ARBA" id="ARBA00022989"/>
    </source>
</evidence>
<evidence type="ECO:0000256" key="2">
    <source>
        <dbReference type="ARBA" id="ARBA00009212"/>
    </source>
</evidence>
<keyword evidence="4" id="KW-1003">Cell membrane</keyword>
<accession>A0A2M8QCC6</accession>
<organism evidence="9 10">
    <name type="scientific">Candidatus Thermofonsia Clade 3 bacterium</name>
    <dbReference type="NCBI Taxonomy" id="2364212"/>
    <lineage>
        <taxon>Bacteria</taxon>
        <taxon>Bacillati</taxon>
        <taxon>Chloroflexota</taxon>
        <taxon>Candidatus Thermofontia</taxon>
        <taxon>Candidatus Thermofonsia Clade 3</taxon>
    </lineage>
</organism>
<evidence type="ECO:0000256" key="3">
    <source>
        <dbReference type="ARBA" id="ARBA00022448"/>
    </source>
</evidence>
<evidence type="ECO:0000256" key="4">
    <source>
        <dbReference type="ARBA" id="ARBA00022475"/>
    </source>
</evidence>